<gene>
    <name evidence="1" type="ORF">MetMK1DRAFT_00007810</name>
</gene>
<reference evidence="1 2" key="1">
    <citation type="submission" date="2012-01" db="EMBL/GenBank/DDBJ databases">
        <title>Improved High-Quality Draft sequence of Metallosphaera yellowstonensis MK1.</title>
        <authorList>
            <consortium name="US DOE Joint Genome Institute"/>
            <person name="Lucas S."/>
            <person name="Han J."/>
            <person name="Cheng J.-F."/>
            <person name="Goodwin L."/>
            <person name="Pitluck S."/>
            <person name="Peters L."/>
            <person name="Teshima H."/>
            <person name="Detter J.C."/>
            <person name="Han C."/>
            <person name="Tapia R."/>
            <person name="Land M."/>
            <person name="Hauser L."/>
            <person name="Kyrpides N."/>
            <person name="Kozubal M."/>
            <person name="Macur R.E."/>
            <person name="Jay Z."/>
            <person name="Inskeep W."/>
            <person name="Woyke T."/>
        </authorList>
    </citation>
    <scope>NUCLEOTIDE SEQUENCE [LARGE SCALE GENOMIC DNA]</scope>
    <source>
        <strain evidence="1 2">MK1</strain>
    </source>
</reference>
<proteinExistence type="predicted"/>
<evidence type="ECO:0000313" key="2">
    <source>
        <dbReference type="Proteomes" id="UP000003980"/>
    </source>
</evidence>
<dbReference type="STRING" id="671065.MetMK1DRAFT_00007810"/>
<name>H2C208_9CREN</name>
<sequence length="40" mass="4836">MRFLEEENRDANKTLKAQRELDEFLAFLHMFFPYRGVEGS</sequence>
<dbReference type="EMBL" id="JH597761">
    <property type="protein sequence ID" value="EHP70279.1"/>
    <property type="molecule type" value="Genomic_DNA"/>
</dbReference>
<evidence type="ECO:0000313" key="1">
    <source>
        <dbReference type="EMBL" id="EHP70279.1"/>
    </source>
</evidence>
<dbReference type="Proteomes" id="UP000003980">
    <property type="component" value="Unassembled WGS sequence"/>
</dbReference>
<organism evidence="1 2">
    <name type="scientific">Metallosphaera yellowstonensis MK1</name>
    <dbReference type="NCBI Taxonomy" id="671065"/>
    <lineage>
        <taxon>Archaea</taxon>
        <taxon>Thermoproteota</taxon>
        <taxon>Thermoprotei</taxon>
        <taxon>Sulfolobales</taxon>
        <taxon>Sulfolobaceae</taxon>
        <taxon>Metallosphaera</taxon>
    </lineage>
</organism>
<keyword evidence="2" id="KW-1185">Reference proteome</keyword>
<accession>H2C208</accession>
<dbReference type="HOGENOM" id="CLU_219270_0_0_2"/>
<dbReference type="AlphaFoldDB" id="H2C208"/>
<protein>
    <submittedName>
        <fullName evidence="1">Uncharacterized protein</fullName>
    </submittedName>
</protein>